<dbReference type="Gene3D" id="3.40.50.1010">
    <property type="entry name" value="5'-nuclease"/>
    <property type="match status" value="1"/>
</dbReference>
<dbReference type="PANTHER" id="PTHR42188:SF1">
    <property type="entry name" value="23S RRNA-SPECIFIC ENDONUCLEASE VAPC20"/>
    <property type="match status" value="1"/>
</dbReference>
<gene>
    <name evidence="2" type="ORF">E3J84_03120</name>
</gene>
<feature type="domain" description="PIN" evidence="1">
    <location>
        <begin position="12"/>
        <end position="141"/>
    </location>
</feature>
<name>A0A523RZQ1_UNCAE</name>
<dbReference type="AlphaFoldDB" id="A0A523RZQ1"/>
<dbReference type="InterPro" id="IPR002716">
    <property type="entry name" value="PIN_dom"/>
</dbReference>
<proteinExistence type="predicted"/>
<dbReference type="InterPro" id="IPR029060">
    <property type="entry name" value="PIN-like_dom_sf"/>
</dbReference>
<dbReference type="Pfam" id="PF01850">
    <property type="entry name" value="PIN"/>
    <property type="match status" value="1"/>
</dbReference>
<dbReference type="InterPro" id="IPR039018">
    <property type="entry name" value="VapC20-like"/>
</dbReference>
<evidence type="ECO:0000313" key="2">
    <source>
        <dbReference type="EMBL" id="TET11245.1"/>
    </source>
</evidence>
<organism evidence="2 3">
    <name type="scientific">Aerophobetes bacterium</name>
    <dbReference type="NCBI Taxonomy" id="2030807"/>
    <lineage>
        <taxon>Bacteria</taxon>
        <taxon>Candidatus Aerophobota</taxon>
    </lineage>
</organism>
<evidence type="ECO:0000313" key="3">
    <source>
        <dbReference type="Proteomes" id="UP000316360"/>
    </source>
</evidence>
<dbReference type="SUPFAM" id="SSF88723">
    <property type="entry name" value="PIN domain-like"/>
    <property type="match status" value="1"/>
</dbReference>
<accession>A0A523RZQ1</accession>
<dbReference type="Proteomes" id="UP000316360">
    <property type="component" value="Unassembled WGS sequence"/>
</dbReference>
<reference evidence="2 3" key="1">
    <citation type="submission" date="2019-03" db="EMBL/GenBank/DDBJ databases">
        <title>Metabolic potential of uncultured bacteria and archaea associated with petroleum seepage in deep-sea sediments.</title>
        <authorList>
            <person name="Dong X."/>
            <person name="Hubert C."/>
        </authorList>
    </citation>
    <scope>NUCLEOTIDE SEQUENCE [LARGE SCALE GENOMIC DNA]</scope>
    <source>
        <strain evidence="2">E44_bin7</strain>
    </source>
</reference>
<evidence type="ECO:0000259" key="1">
    <source>
        <dbReference type="Pfam" id="PF01850"/>
    </source>
</evidence>
<sequence length="150" mass="17816">MINTSMKVSNLIFIDTWAWLALANRKDTYHESVKKYYFKIRKEKYWLITSDYVLDEVITALFINVAFDRAAKFVESLFTMIKDGQLELEKITDKRFKEAWPLRKKYADKPDISFTDLTTFVIMQKRRISRVLTGDSHFEKVNLGFEVLPK</sequence>
<dbReference type="EMBL" id="SOKJ01000168">
    <property type="protein sequence ID" value="TET11245.1"/>
    <property type="molecule type" value="Genomic_DNA"/>
</dbReference>
<dbReference type="PANTHER" id="PTHR42188">
    <property type="entry name" value="23S RRNA-SPECIFIC ENDONUCLEASE VAPC20"/>
    <property type="match status" value="1"/>
</dbReference>
<protein>
    <submittedName>
        <fullName evidence="2">PIN domain-containing protein</fullName>
    </submittedName>
</protein>
<comment type="caution">
    <text evidence="2">The sequence shown here is derived from an EMBL/GenBank/DDBJ whole genome shotgun (WGS) entry which is preliminary data.</text>
</comment>
<dbReference type="GO" id="GO:0004521">
    <property type="term" value="F:RNA endonuclease activity"/>
    <property type="evidence" value="ECO:0007669"/>
    <property type="project" value="InterPro"/>
</dbReference>
<dbReference type="GO" id="GO:0016075">
    <property type="term" value="P:rRNA catabolic process"/>
    <property type="evidence" value="ECO:0007669"/>
    <property type="project" value="TreeGrafter"/>
</dbReference>